<evidence type="ECO:0000313" key="1">
    <source>
        <dbReference type="EMBL" id="EYC31594.1"/>
    </source>
</evidence>
<gene>
    <name evidence="1" type="primary">Acey_s0004.g2236</name>
    <name evidence="1" type="ORF">Y032_0004g2236</name>
</gene>
<name>A0A016VVJ4_9BILA</name>
<organism evidence="1 2">
    <name type="scientific">Ancylostoma ceylanicum</name>
    <dbReference type="NCBI Taxonomy" id="53326"/>
    <lineage>
        <taxon>Eukaryota</taxon>
        <taxon>Metazoa</taxon>
        <taxon>Ecdysozoa</taxon>
        <taxon>Nematoda</taxon>
        <taxon>Chromadorea</taxon>
        <taxon>Rhabditida</taxon>
        <taxon>Rhabditina</taxon>
        <taxon>Rhabditomorpha</taxon>
        <taxon>Strongyloidea</taxon>
        <taxon>Ancylostomatidae</taxon>
        <taxon>Ancylostomatinae</taxon>
        <taxon>Ancylostoma</taxon>
    </lineage>
</organism>
<keyword evidence="2" id="KW-1185">Reference proteome</keyword>
<evidence type="ECO:0000313" key="2">
    <source>
        <dbReference type="Proteomes" id="UP000024635"/>
    </source>
</evidence>
<proteinExistence type="predicted"/>
<dbReference type="EMBL" id="JARK01001340">
    <property type="protein sequence ID" value="EYC31594.1"/>
    <property type="molecule type" value="Genomic_DNA"/>
</dbReference>
<dbReference type="OrthoDB" id="206724at2759"/>
<comment type="caution">
    <text evidence="1">The sequence shown here is derived from an EMBL/GenBank/DDBJ whole genome shotgun (WGS) entry which is preliminary data.</text>
</comment>
<dbReference type="AlphaFoldDB" id="A0A016VVJ4"/>
<protein>
    <submittedName>
        <fullName evidence="1">Uncharacterized protein</fullName>
    </submittedName>
</protein>
<dbReference type="Proteomes" id="UP000024635">
    <property type="component" value="Unassembled WGS sequence"/>
</dbReference>
<dbReference type="STRING" id="53326.A0A016VVJ4"/>
<accession>A0A016VVJ4</accession>
<reference evidence="2" key="1">
    <citation type="journal article" date="2015" name="Nat. Genet.">
        <title>The genome and transcriptome of the zoonotic hookworm Ancylostoma ceylanicum identify infection-specific gene families.</title>
        <authorList>
            <person name="Schwarz E.M."/>
            <person name="Hu Y."/>
            <person name="Antoshechkin I."/>
            <person name="Miller M.M."/>
            <person name="Sternberg P.W."/>
            <person name="Aroian R.V."/>
        </authorList>
    </citation>
    <scope>NUCLEOTIDE SEQUENCE</scope>
    <source>
        <strain evidence="2">HY135</strain>
    </source>
</reference>
<sequence>MEFSILKGCAFIEERCRALNSGLPISDEFETEIANMDRLKMQTVNPEVIQQAVQSVKENASDVIGALKDRVTGIQLRRLVLELRRVKTTIVLNMISPLFMNHCTRADHVSHVINQIVMRGSKARRFVKSGTVSHPNFRRLHQASSSKRVAKLCLEQMMQ</sequence>